<comment type="domain">
    <text evidence="6">The PPC domain mediates interactions between AHL proteins.</text>
</comment>
<name>A0A5A7UGP9_CUCMM</name>
<comment type="function">
    <text evidence="6">Transcription factor that specifically binds AT-rich DNA sequences related to the nuclear matrix attachment regions (MARs).</text>
</comment>
<dbReference type="Proteomes" id="UP000321947">
    <property type="component" value="Unassembled WGS sequence"/>
</dbReference>
<protein>
    <recommendedName>
        <fullName evidence="6">AT-hook motif nuclear-localized protein</fullName>
    </recommendedName>
</protein>
<evidence type="ECO:0000256" key="7">
    <source>
        <dbReference type="SAM" id="MobiDB-lite"/>
    </source>
</evidence>
<feature type="compositionally biased region" description="Basic and acidic residues" evidence="7">
    <location>
        <begin position="250"/>
        <end position="259"/>
    </location>
</feature>
<dbReference type="GO" id="GO:0003680">
    <property type="term" value="F:minor groove of adenine-thymine-rich DNA binding"/>
    <property type="evidence" value="ECO:0007669"/>
    <property type="project" value="UniProtKB-UniRule"/>
</dbReference>
<dbReference type="PANTHER" id="PTHR31500:SF18">
    <property type="entry name" value="AT-HOOK MOTIF NUCLEAR-LOCALIZED PROTEIN 3"/>
    <property type="match status" value="1"/>
</dbReference>
<accession>A0A5A7UGP9</accession>
<dbReference type="SUPFAM" id="SSF117856">
    <property type="entry name" value="AF0104/ALDC/Ptd012-like"/>
    <property type="match status" value="1"/>
</dbReference>
<evidence type="ECO:0000256" key="1">
    <source>
        <dbReference type="ARBA" id="ARBA00004123"/>
    </source>
</evidence>
<dbReference type="PROSITE" id="PS51742">
    <property type="entry name" value="PPC"/>
    <property type="match status" value="1"/>
</dbReference>
<evidence type="ECO:0000256" key="6">
    <source>
        <dbReference type="RuleBase" id="RU367031"/>
    </source>
</evidence>
<sequence>MEEKEGGEDFGFAVKVSQAPESFGMMDSRPENSSTDGETPPQQPPASVPSAGAADGKKKRGRPRKYGPDGTVAPTLSPMPISSSIPLAGEFAGWKRGRGRSVESIKKSRKFEYEIPGNKVAFFAGADFTPHVITVNIGEDVNLKVMSFSQQGSRAICILSANGMVSNVTLRQSTSSGGTLTYEGRFEILSLSGSYMPSEIGGTKSRSGGMSVSLAGPDGRVMGGGLAGMLIAAGPVQVVVGSFLPPGHQQENKPRKSRMEPTLNAISPPADILSGEGTKEVFGGVKPIVPSTLNGDRTASLDPTPAFKTPQVNDKSHFPQESRDFAGALAFPQPRSSAVTGLEVNKITSMIKLKKQKMNRVLEAASAASSRMESAMATMEIGCNYSLRLKREE</sequence>
<evidence type="ECO:0000313" key="11">
    <source>
        <dbReference type="Proteomes" id="UP000321393"/>
    </source>
</evidence>
<dbReference type="Pfam" id="PF03479">
    <property type="entry name" value="PCC"/>
    <property type="match status" value="1"/>
</dbReference>
<evidence type="ECO:0000313" key="10">
    <source>
        <dbReference type="EMBL" id="TYK20736.1"/>
    </source>
</evidence>
<evidence type="ECO:0000256" key="4">
    <source>
        <dbReference type="ARBA" id="ARBA00023163"/>
    </source>
</evidence>
<feature type="compositionally biased region" description="Low complexity" evidence="7">
    <location>
        <begin position="68"/>
        <end position="81"/>
    </location>
</feature>
<keyword evidence="3 6" id="KW-0238">DNA-binding</keyword>
<keyword evidence="2 6" id="KW-0805">Transcription regulation</keyword>
<dbReference type="InterPro" id="IPR039605">
    <property type="entry name" value="AHL"/>
</dbReference>
<dbReference type="Proteomes" id="UP000321393">
    <property type="component" value="Unassembled WGS sequence"/>
</dbReference>
<dbReference type="FunFam" id="3.30.1330.80:FF:000003">
    <property type="entry name" value="AT-hook motif nuclear-localized protein 1-like"/>
    <property type="match status" value="1"/>
</dbReference>
<proteinExistence type="predicted"/>
<dbReference type="OrthoDB" id="2014829at2759"/>
<reference evidence="11 12" key="1">
    <citation type="submission" date="2019-08" db="EMBL/GenBank/DDBJ databases">
        <title>Draft genome sequences of two oriental melons (Cucumis melo L. var makuwa).</title>
        <authorList>
            <person name="Kwon S.-Y."/>
        </authorList>
    </citation>
    <scope>NUCLEOTIDE SEQUENCE [LARGE SCALE GENOMIC DNA]</scope>
    <source>
        <strain evidence="12">cv. Chang Bougi</strain>
        <strain evidence="11">cv. SW 3</strain>
        <tissue evidence="9">Leaf</tissue>
    </source>
</reference>
<feature type="region of interest" description="Disordered" evidence="7">
    <location>
        <begin position="246"/>
        <end position="271"/>
    </location>
</feature>
<dbReference type="STRING" id="1194695.A0A5A7UGP9"/>
<evidence type="ECO:0000256" key="5">
    <source>
        <dbReference type="ARBA" id="ARBA00023242"/>
    </source>
</evidence>
<evidence type="ECO:0000259" key="8">
    <source>
        <dbReference type="PROSITE" id="PS51742"/>
    </source>
</evidence>
<comment type="subcellular location">
    <subcellularLocation>
        <location evidence="1 6">Nucleus</location>
    </subcellularLocation>
</comment>
<feature type="domain" description="PPC" evidence="8">
    <location>
        <begin position="125"/>
        <end position="269"/>
    </location>
</feature>
<evidence type="ECO:0000256" key="2">
    <source>
        <dbReference type="ARBA" id="ARBA00023015"/>
    </source>
</evidence>
<evidence type="ECO:0000313" key="12">
    <source>
        <dbReference type="Proteomes" id="UP000321947"/>
    </source>
</evidence>
<evidence type="ECO:0000313" key="9">
    <source>
        <dbReference type="EMBL" id="KAA0055123.1"/>
    </source>
</evidence>
<dbReference type="GO" id="GO:0005634">
    <property type="term" value="C:nucleus"/>
    <property type="evidence" value="ECO:0007669"/>
    <property type="project" value="UniProtKB-SubCell"/>
</dbReference>
<dbReference type="CDD" id="cd11378">
    <property type="entry name" value="DUF296"/>
    <property type="match status" value="1"/>
</dbReference>
<dbReference type="PANTHER" id="PTHR31500">
    <property type="entry name" value="AT-HOOK MOTIF NUCLEAR-LOCALIZED PROTEIN 9"/>
    <property type="match status" value="1"/>
</dbReference>
<feature type="region of interest" description="Disordered" evidence="7">
    <location>
        <begin position="1"/>
        <end position="81"/>
    </location>
</feature>
<keyword evidence="4 6" id="KW-0804">Transcription</keyword>
<gene>
    <name evidence="10" type="ORF">E5676_scaffold480G001380</name>
    <name evidence="9" type="ORF">E6C27_scaffold231G00520</name>
</gene>
<dbReference type="Gene3D" id="3.30.1330.80">
    <property type="entry name" value="Hypothetical protein, similar to alpha- acetolactate decarboxylase, domain 2"/>
    <property type="match status" value="1"/>
</dbReference>
<dbReference type="AlphaFoldDB" id="A0A5A7UGP9"/>
<comment type="caution">
    <text evidence="9">The sequence shown here is derived from an EMBL/GenBank/DDBJ whole genome shotgun (WGS) entry which is preliminary data.</text>
</comment>
<keyword evidence="5 6" id="KW-0539">Nucleus</keyword>
<evidence type="ECO:0000256" key="3">
    <source>
        <dbReference type="ARBA" id="ARBA00023125"/>
    </source>
</evidence>
<dbReference type="InterPro" id="IPR005175">
    <property type="entry name" value="PPC_dom"/>
</dbReference>
<organism evidence="9 11">
    <name type="scientific">Cucumis melo var. makuwa</name>
    <name type="common">Oriental melon</name>
    <dbReference type="NCBI Taxonomy" id="1194695"/>
    <lineage>
        <taxon>Eukaryota</taxon>
        <taxon>Viridiplantae</taxon>
        <taxon>Streptophyta</taxon>
        <taxon>Embryophyta</taxon>
        <taxon>Tracheophyta</taxon>
        <taxon>Spermatophyta</taxon>
        <taxon>Magnoliopsida</taxon>
        <taxon>eudicotyledons</taxon>
        <taxon>Gunneridae</taxon>
        <taxon>Pentapetalae</taxon>
        <taxon>rosids</taxon>
        <taxon>fabids</taxon>
        <taxon>Cucurbitales</taxon>
        <taxon>Cucurbitaceae</taxon>
        <taxon>Benincaseae</taxon>
        <taxon>Cucumis</taxon>
    </lineage>
</organism>
<dbReference type="EMBL" id="SSTD01006130">
    <property type="protein sequence ID" value="TYK20736.1"/>
    <property type="molecule type" value="Genomic_DNA"/>
</dbReference>
<dbReference type="EMBL" id="SSTE01008566">
    <property type="protein sequence ID" value="KAA0055123.1"/>
    <property type="molecule type" value="Genomic_DNA"/>
</dbReference>